<dbReference type="EMBL" id="CAJOBJ010173020">
    <property type="protein sequence ID" value="CAF4890127.1"/>
    <property type="molecule type" value="Genomic_DNA"/>
</dbReference>
<evidence type="ECO:0000313" key="1">
    <source>
        <dbReference type="EMBL" id="CAF4890127.1"/>
    </source>
</evidence>
<protein>
    <submittedName>
        <fullName evidence="1">Uncharacterized protein</fullName>
    </submittedName>
</protein>
<dbReference type="Proteomes" id="UP000681720">
    <property type="component" value="Unassembled WGS sequence"/>
</dbReference>
<evidence type="ECO:0000313" key="2">
    <source>
        <dbReference type="Proteomes" id="UP000681720"/>
    </source>
</evidence>
<proteinExistence type="predicted"/>
<accession>A0A8S3CFH8</accession>
<name>A0A8S3CFH8_9BILA</name>
<feature type="non-terminal residue" evidence="1">
    <location>
        <position position="1"/>
    </location>
</feature>
<dbReference type="AlphaFoldDB" id="A0A8S3CFH8"/>
<gene>
    <name evidence="1" type="ORF">GIL414_LOCUS51296</name>
</gene>
<sequence>TAPKASLPLNNNIVLDQHQPQISEHQQGRLPFEQLKRAVSSNLPCFLIEYDQDVYSKNRPSDISAASFLEDHFKQQGISITFSLVGHSGIKLKLGVSNKEMYVALISTDKWPSQINNINITVIKPKFIPDAFALVVRYVPLQYNEEYVKEEIERNLQSVENVRHLREYNSTIKLGRISIGNTLCTITPFLTGNRMTFCTRCWCLGHMRNRARCAQCNGDHQSLSSEWDKVVEYRSELKVQVNNAISLGKLHRLIPQDRTQSIEFQTKQNEFPLLPQCMSGAAPWKLASAQQATTTNMNGSEDVTKMFVLMNQNILDMKENTHRIDEKLDRINEKVNQTALDTELHQETLMKLLPICVSIVVTLFGP</sequence>
<comment type="caution">
    <text evidence="1">The sequence shown here is derived from an EMBL/GenBank/DDBJ whole genome shotgun (WGS) entry which is preliminary data.</text>
</comment>
<organism evidence="1 2">
    <name type="scientific">Rotaria magnacalcarata</name>
    <dbReference type="NCBI Taxonomy" id="392030"/>
    <lineage>
        <taxon>Eukaryota</taxon>
        <taxon>Metazoa</taxon>
        <taxon>Spiralia</taxon>
        <taxon>Gnathifera</taxon>
        <taxon>Rotifera</taxon>
        <taxon>Eurotatoria</taxon>
        <taxon>Bdelloidea</taxon>
        <taxon>Philodinida</taxon>
        <taxon>Philodinidae</taxon>
        <taxon>Rotaria</taxon>
    </lineage>
</organism>
<reference evidence="1" key="1">
    <citation type="submission" date="2021-02" db="EMBL/GenBank/DDBJ databases">
        <authorList>
            <person name="Nowell W R."/>
        </authorList>
    </citation>
    <scope>NUCLEOTIDE SEQUENCE</scope>
</reference>